<dbReference type="GO" id="GO:0003924">
    <property type="term" value="F:GTPase activity"/>
    <property type="evidence" value="ECO:0007669"/>
    <property type="project" value="TreeGrafter"/>
</dbReference>
<feature type="domain" description="Ribosome biogenesis protein BMS1/TSR1 C-terminal" evidence="3">
    <location>
        <begin position="155"/>
        <end position="465"/>
    </location>
</feature>
<dbReference type="GO" id="GO:0005634">
    <property type="term" value="C:nucleus"/>
    <property type="evidence" value="ECO:0007669"/>
    <property type="project" value="InterPro"/>
</dbReference>
<dbReference type="GO" id="GO:0005525">
    <property type="term" value="F:GTP binding"/>
    <property type="evidence" value="ECO:0007669"/>
    <property type="project" value="TreeGrafter"/>
</dbReference>
<gene>
    <name evidence="4" type="ORF">RJ641_021783</name>
</gene>
<reference evidence="4 5" key="1">
    <citation type="submission" date="2023-12" db="EMBL/GenBank/DDBJ databases">
        <title>A high-quality genome assembly for Dillenia turbinata (Dilleniales).</title>
        <authorList>
            <person name="Chanderbali A."/>
        </authorList>
    </citation>
    <scope>NUCLEOTIDE SEQUENCE [LARGE SCALE GENOMIC DNA]</scope>
    <source>
        <strain evidence="4">LSX21</strain>
        <tissue evidence="4">Leaf</tissue>
    </source>
</reference>
<evidence type="ECO:0000256" key="1">
    <source>
        <dbReference type="SAM" id="MobiDB-lite"/>
    </source>
</evidence>
<sequence length="627" mass="71999">MAAEEQSHKSHRSRRAGPSAKRKRQQQKSYSKNEQKQIPKAFAFNSSVKAKRLQARSSEKEQRRLHVPIIDRSIGEPARYIVLVQGPPKVGKSLLIKSLVKHYTKHNLPEVRGPIYYCIRRLQFVECPNDINGMIDAAKFADLALLLADGSFGFEIETFEFLNILQVHGFPKIMGVLTHLDKFKDLFFESTGIPNGKLTTFLDSFVVKFHPLSWRAAHPYVLIDRFDDVTPPERVQMNHKCNRNVTLYGYLQGCNLKKGTKTRDPIIVSIGWRRYQTTPVYAIEDCNGRHRVLKYTPEHMHCLAMFWGPLAPPNTGVVAIQNLSNNQIVYGGPLANVIFISCLSYCSVAYYASCTFPVQAAFRITATAIVWEFNHAARIVKKIKLVGYPCKIFPKKKNTALIKDMFTSDLEIARFEGAAVRTAAKKEIYQPKKKGGQPPEGIARCTFEDKILMSDIVFLRAWTQVEVLKFFNPLMTALQPREADLAGNENRCRAEEEHNIPVPFNKDSLYKEPKKVQPTSVPKSLQAALPFASKPKEIPKRLKPLLESRRAVVMEKDEKKVDVLLQHLQLIRPEKKRNLKEQQKKKQHEAEKAKEERLSRKLQREERRGRYREQDKLKKRTRRSAEA</sequence>
<dbReference type="InterPro" id="IPR007034">
    <property type="entry name" value="BMS1_TSR1_C"/>
</dbReference>
<feature type="domain" description="AARP2CN" evidence="2">
    <location>
        <begin position="194"/>
        <end position="266"/>
    </location>
</feature>
<dbReference type="SUPFAM" id="SSF52540">
    <property type="entry name" value="P-loop containing nucleoside triphosphate hydrolases"/>
    <property type="match status" value="1"/>
</dbReference>
<dbReference type="EMBL" id="JBAMMX010000026">
    <property type="protein sequence ID" value="KAK6914462.1"/>
    <property type="molecule type" value="Genomic_DNA"/>
</dbReference>
<feature type="compositionally biased region" description="Basic residues" evidence="1">
    <location>
        <begin position="617"/>
        <end position="627"/>
    </location>
</feature>
<dbReference type="SMART" id="SM00785">
    <property type="entry name" value="AARP2CN"/>
    <property type="match status" value="1"/>
</dbReference>
<dbReference type="Proteomes" id="UP001370490">
    <property type="component" value="Unassembled WGS sequence"/>
</dbReference>
<keyword evidence="5" id="KW-1185">Reference proteome</keyword>
<comment type="caution">
    <text evidence="4">The sequence shown here is derived from an EMBL/GenBank/DDBJ whole genome shotgun (WGS) entry which is preliminary data.</text>
</comment>
<dbReference type="PANTHER" id="PTHR12858">
    <property type="entry name" value="RIBOSOME BIOGENESIS PROTEIN"/>
    <property type="match status" value="1"/>
</dbReference>
<dbReference type="GO" id="GO:0000462">
    <property type="term" value="P:maturation of SSU-rRNA from tricistronic rRNA transcript (SSU-rRNA, 5.8S rRNA, LSU-rRNA)"/>
    <property type="evidence" value="ECO:0007669"/>
    <property type="project" value="TreeGrafter"/>
</dbReference>
<feature type="region of interest" description="Disordered" evidence="1">
    <location>
        <begin position="575"/>
        <end position="627"/>
    </location>
</feature>
<dbReference type="Gene3D" id="3.40.50.300">
    <property type="entry name" value="P-loop containing nucleotide triphosphate hydrolases"/>
    <property type="match status" value="1"/>
</dbReference>
<dbReference type="SMART" id="SM01362">
    <property type="entry name" value="DUF663"/>
    <property type="match status" value="1"/>
</dbReference>
<proteinExistence type="predicted"/>
<feature type="compositionally biased region" description="Basic residues" evidence="1">
    <location>
        <begin position="9"/>
        <end position="26"/>
    </location>
</feature>
<accession>A0AAN8YVM5</accession>
<dbReference type="GO" id="GO:0030686">
    <property type="term" value="C:90S preribosome"/>
    <property type="evidence" value="ECO:0007669"/>
    <property type="project" value="TreeGrafter"/>
</dbReference>
<dbReference type="AlphaFoldDB" id="A0AAN8YVM5"/>
<dbReference type="GO" id="GO:0034511">
    <property type="term" value="F:U3 snoRNA binding"/>
    <property type="evidence" value="ECO:0007669"/>
    <property type="project" value="TreeGrafter"/>
</dbReference>
<dbReference type="Pfam" id="PF04950">
    <property type="entry name" value="RIBIOP_C"/>
    <property type="match status" value="1"/>
</dbReference>
<evidence type="ECO:0000313" key="4">
    <source>
        <dbReference type="EMBL" id="KAK6914462.1"/>
    </source>
</evidence>
<dbReference type="InterPro" id="IPR027417">
    <property type="entry name" value="P-loop_NTPase"/>
</dbReference>
<feature type="region of interest" description="Disordered" evidence="1">
    <location>
        <begin position="1"/>
        <end position="43"/>
    </location>
</feature>
<name>A0AAN8YVM5_9MAGN</name>
<evidence type="ECO:0000259" key="2">
    <source>
        <dbReference type="SMART" id="SM00785"/>
    </source>
</evidence>
<dbReference type="PANTHER" id="PTHR12858:SF2">
    <property type="entry name" value="RIBOSOME BIOGENESIS PROTEIN BMS1 HOMOLOG"/>
    <property type="match status" value="1"/>
</dbReference>
<dbReference type="InterPro" id="IPR039761">
    <property type="entry name" value="Bms1/Tsr1"/>
</dbReference>
<evidence type="ECO:0000259" key="3">
    <source>
        <dbReference type="SMART" id="SM01362"/>
    </source>
</evidence>
<protein>
    <submittedName>
        <fullName evidence="4">Ribosome biogenesis protein BMS1/TSR1, C-terminal</fullName>
    </submittedName>
</protein>
<evidence type="ECO:0000313" key="5">
    <source>
        <dbReference type="Proteomes" id="UP001370490"/>
    </source>
</evidence>
<dbReference type="InterPro" id="IPR012948">
    <property type="entry name" value="AARP2CN"/>
</dbReference>
<organism evidence="4 5">
    <name type="scientific">Dillenia turbinata</name>
    <dbReference type="NCBI Taxonomy" id="194707"/>
    <lineage>
        <taxon>Eukaryota</taxon>
        <taxon>Viridiplantae</taxon>
        <taxon>Streptophyta</taxon>
        <taxon>Embryophyta</taxon>
        <taxon>Tracheophyta</taxon>
        <taxon>Spermatophyta</taxon>
        <taxon>Magnoliopsida</taxon>
        <taxon>eudicotyledons</taxon>
        <taxon>Gunneridae</taxon>
        <taxon>Pentapetalae</taxon>
        <taxon>Dilleniales</taxon>
        <taxon>Dilleniaceae</taxon>
        <taxon>Dillenia</taxon>
    </lineage>
</organism>
<feature type="compositionally biased region" description="Basic and acidic residues" evidence="1">
    <location>
        <begin position="579"/>
        <end position="616"/>
    </location>
</feature>
<dbReference type="GO" id="GO:0000479">
    <property type="term" value="P:endonucleolytic cleavage of tricistronic rRNA transcript (SSU-rRNA, 5.8S rRNA, LSU-rRNA)"/>
    <property type="evidence" value="ECO:0007669"/>
    <property type="project" value="TreeGrafter"/>
</dbReference>